<keyword evidence="1" id="KW-0805">Transcription regulation</keyword>
<dbReference type="InterPro" id="IPR001387">
    <property type="entry name" value="Cro/C1-type_HTH"/>
</dbReference>
<dbReference type="Proteomes" id="UP000000628">
    <property type="component" value="Chromosome"/>
</dbReference>
<dbReference type="Pfam" id="PF13377">
    <property type="entry name" value="Peripla_BP_3"/>
    <property type="match status" value="1"/>
</dbReference>
<feature type="domain" description="HTH lacI-type" evidence="4">
    <location>
        <begin position="11"/>
        <end position="65"/>
    </location>
</feature>
<keyword evidence="6" id="KW-0413">Isomerase</keyword>
<dbReference type="SMART" id="SM00354">
    <property type="entry name" value="HTH_LACI"/>
    <property type="match status" value="1"/>
</dbReference>
<dbReference type="AlphaFoldDB" id="C7QZN9"/>
<dbReference type="STRING" id="471856.Jden_0376"/>
<dbReference type="PANTHER" id="PTHR30146">
    <property type="entry name" value="LACI-RELATED TRANSCRIPTIONAL REPRESSOR"/>
    <property type="match status" value="1"/>
</dbReference>
<dbReference type="InterPro" id="IPR028082">
    <property type="entry name" value="Peripla_BP_I"/>
</dbReference>
<dbReference type="CDD" id="cd06267">
    <property type="entry name" value="PBP1_LacI_sugar_binding-like"/>
    <property type="match status" value="1"/>
</dbReference>
<dbReference type="PANTHER" id="PTHR30146:SF109">
    <property type="entry name" value="HTH-TYPE TRANSCRIPTIONAL REGULATOR GALS"/>
    <property type="match status" value="1"/>
</dbReference>
<evidence type="ECO:0000313" key="7">
    <source>
        <dbReference type="Proteomes" id="UP000000628"/>
    </source>
</evidence>
<evidence type="ECO:0000256" key="3">
    <source>
        <dbReference type="ARBA" id="ARBA00023163"/>
    </source>
</evidence>
<name>C7QZN9_JONDD</name>
<dbReference type="InterPro" id="IPR046335">
    <property type="entry name" value="LacI/GalR-like_sensor"/>
</dbReference>
<proteinExistence type="predicted"/>
<evidence type="ECO:0000256" key="2">
    <source>
        <dbReference type="ARBA" id="ARBA00023125"/>
    </source>
</evidence>
<dbReference type="Gene3D" id="3.40.50.2300">
    <property type="match status" value="2"/>
</dbReference>
<gene>
    <name evidence="6" type="ordered locus">Jden_0376</name>
</gene>
<dbReference type="InterPro" id="IPR010982">
    <property type="entry name" value="Lambda_DNA-bd_dom_sf"/>
</dbReference>
<accession>C7QZN9</accession>
<sequence length="358" mass="38714">MPLDNQPRKRATIHDVAREAGISRGTVSRYFNGDAYVSTASREAIERAIAKVGYVPNTAARNLVRQRTQTVAFIVHEPAALFTEDPNIGGILVGANNELSTRDYQLVCLVIDSERDTHRVEQYLKGGFVDGAIVVSARHGDPVTQVITDSTMPATYIGHPTDLKNVPFIGIDNIAAARTITRVLLDAGHTHIGMLAAGTDRDSGVDRLHGFTQEMGDHLNRALIQHLDTYSYNDGYNGALELLRRAPDVTALFAASDAVAAGAVNAVKRLGLRIPDDLSIVGFDDSVWATRSDPQLTTIHQPSRGMGAVAAQCTIAQIEGTYPHWASSHHLVTDGDAPGIMLDTHLVHRDSVTSPRPH</sequence>
<dbReference type="eggNOG" id="COG1609">
    <property type="taxonomic scope" value="Bacteria"/>
</dbReference>
<keyword evidence="7" id="KW-1185">Reference proteome</keyword>
<dbReference type="EMBL" id="CP001706">
    <property type="protein sequence ID" value="ACV08045.1"/>
    <property type="molecule type" value="Genomic_DNA"/>
</dbReference>
<dbReference type="GO" id="GO:0003700">
    <property type="term" value="F:DNA-binding transcription factor activity"/>
    <property type="evidence" value="ECO:0007669"/>
    <property type="project" value="TreeGrafter"/>
</dbReference>
<evidence type="ECO:0000313" key="6">
    <source>
        <dbReference type="EMBL" id="ACV08045.1"/>
    </source>
</evidence>
<dbReference type="HOGENOM" id="CLU_037628_6_1_11"/>
<dbReference type="GO" id="GO:0000976">
    <property type="term" value="F:transcription cis-regulatory region binding"/>
    <property type="evidence" value="ECO:0007669"/>
    <property type="project" value="TreeGrafter"/>
</dbReference>
<dbReference type="CDD" id="cd01392">
    <property type="entry name" value="HTH_LacI"/>
    <property type="match status" value="1"/>
</dbReference>
<evidence type="ECO:0000259" key="4">
    <source>
        <dbReference type="PROSITE" id="PS50932"/>
    </source>
</evidence>
<protein>
    <submittedName>
        <fullName evidence="6">Transcriptional regulator, LacI family</fullName>
        <ecNumber evidence="6">5.1.1.1</ecNumber>
    </submittedName>
</protein>
<dbReference type="SUPFAM" id="SSF47413">
    <property type="entry name" value="lambda repressor-like DNA-binding domains"/>
    <property type="match status" value="1"/>
</dbReference>
<dbReference type="PROSITE" id="PS50943">
    <property type="entry name" value="HTH_CROC1"/>
    <property type="match status" value="1"/>
</dbReference>
<feature type="domain" description="HTH cro/C1-type" evidence="5">
    <location>
        <begin position="12"/>
        <end position="55"/>
    </location>
</feature>
<dbReference type="SUPFAM" id="SSF53822">
    <property type="entry name" value="Periplasmic binding protein-like I"/>
    <property type="match status" value="1"/>
</dbReference>
<dbReference type="Pfam" id="PF00356">
    <property type="entry name" value="LacI"/>
    <property type="match status" value="1"/>
</dbReference>
<dbReference type="OrthoDB" id="4268837at2"/>
<evidence type="ECO:0000259" key="5">
    <source>
        <dbReference type="PROSITE" id="PS50943"/>
    </source>
</evidence>
<reference evidence="6 7" key="1">
    <citation type="journal article" date="2009" name="Stand. Genomic Sci.">
        <title>Complete genome sequence of Jonesia denitrificans type strain (Prevot 55134).</title>
        <authorList>
            <person name="Pukall R."/>
            <person name="Gehrich-Schroter G."/>
            <person name="Lapidus A."/>
            <person name="Nolan M."/>
            <person name="Glavina Del Rio T."/>
            <person name="Lucas S."/>
            <person name="Chen F."/>
            <person name="Tice H."/>
            <person name="Pitluck S."/>
            <person name="Cheng J.F."/>
            <person name="Copeland A."/>
            <person name="Saunders E."/>
            <person name="Brettin T."/>
            <person name="Detter J.C."/>
            <person name="Bruce D."/>
            <person name="Goodwin L."/>
            <person name="Pati A."/>
            <person name="Ivanova N."/>
            <person name="Mavromatis K."/>
            <person name="Ovchinnikova G."/>
            <person name="Chen A."/>
            <person name="Palaniappan K."/>
            <person name="Land M."/>
            <person name="Hauser L."/>
            <person name="Chang Y.J."/>
            <person name="Jeffries C.D."/>
            <person name="Chain P."/>
            <person name="Goker M."/>
            <person name="Bristow J."/>
            <person name="Eisen J.A."/>
            <person name="Markowitz V."/>
            <person name="Hugenholtz P."/>
            <person name="Kyrpides N.C."/>
            <person name="Klenk H.P."/>
            <person name="Han C."/>
        </authorList>
    </citation>
    <scope>NUCLEOTIDE SEQUENCE [LARGE SCALE GENOMIC DNA]</scope>
    <source>
        <strain evidence="7">ATCC 14870 / DSM 20603 / BCRC 15368 / CIP 55.134 / JCM 11481 / NBRC 15587 / NCTC 10816 / Prevot 55134</strain>
    </source>
</reference>
<dbReference type="Gene3D" id="1.10.260.40">
    <property type="entry name" value="lambda repressor-like DNA-binding domains"/>
    <property type="match status" value="1"/>
</dbReference>
<keyword evidence="2" id="KW-0238">DNA-binding</keyword>
<keyword evidence="3" id="KW-0804">Transcription</keyword>
<organism evidence="6 7">
    <name type="scientific">Jonesia denitrificans (strain ATCC 14870 / DSM 20603 / BCRC 15368 / CIP 55.134 / JCM 11481 / NBRC 15587 / NCTC 10816 / Prevot 55134)</name>
    <name type="common">Listeria denitrificans</name>
    <dbReference type="NCBI Taxonomy" id="471856"/>
    <lineage>
        <taxon>Bacteria</taxon>
        <taxon>Bacillati</taxon>
        <taxon>Actinomycetota</taxon>
        <taxon>Actinomycetes</taxon>
        <taxon>Micrococcales</taxon>
        <taxon>Jonesiaceae</taxon>
        <taxon>Jonesia</taxon>
    </lineage>
</organism>
<dbReference type="InterPro" id="IPR000843">
    <property type="entry name" value="HTH_LacI"/>
</dbReference>
<dbReference type="RefSeq" id="WP_015770674.1">
    <property type="nucleotide sequence ID" value="NC_013174.1"/>
</dbReference>
<dbReference type="KEGG" id="jde:Jden_0376"/>
<dbReference type="PROSITE" id="PS50932">
    <property type="entry name" value="HTH_LACI_2"/>
    <property type="match status" value="1"/>
</dbReference>
<evidence type="ECO:0000256" key="1">
    <source>
        <dbReference type="ARBA" id="ARBA00023015"/>
    </source>
</evidence>
<dbReference type="EC" id="5.1.1.1" evidence="6"/>
<dbReference type="GO" id="GO:0008784">
    <property type="term" value="F:alanine racemase activity"/>
    <property type="evidence" value="ECO:0007669"/>
    <property type="project" value="UniProtKB-EC"/>
</dbReference>